<organism evidence="1">
    <name type="scientific">Brassica napus</name>
    <name type="common">Rape</name>
    <dbReference type="NCBI Taxonomy" id="3708"/>
    <lineage>
        <taxon>Eukaryota</taxon>
        <taxon>Viridiplantae</taxon>
        <taxon>Streptophyta</taxon>
        <taxon>Embryophyta</taxon>
        <taxon>Tracheophyta</taxon>
        <taxon>Spermatophyta</taxon>
        <taxon>Magnoliopsida</taxon>
        <taxon>eudicotyledons</taxon>
        <taxon>Gunneridae</taxon>
        <taxon>Pentapetalae</taxon>
        <taxon>rosids</taxon>
        <taxon>malvids</taxon>
        <taxon>Brassicales</taxon>
        <taxon>Brassicaceae</taxon>
        <taxon>Brassiceae</taxon>
        <taxon>Brassica</taxon>
    </lineage>
</organism>
<feature type="non-terminal residue" evidence="1">
    <location>
        <position position="185"/>
    </location>
</feature>
<protein>
    <submittedName>
        <fullName evidence="1">(rape) hypothetical protein</fullName>
    </submittedName>
</protein>
<dbReference type="AlphaFoldDB" id="A0A816QFX5"/>
<reference evidence="1" key="1">
    <citation type="submission" date="2021-01" db="EMBL/GenBank/DDBJ databases">
        <authorList>
            <consortium name="Genoscope - CEA"/>
            <person name="William W."/>
        </authorList>
    </citation>
    <scope>NUCLEOTIDE SEQUENCE</scope>
</reference>
<proteinExistence type="predicted"/>
<evidence type="ECO:0000313" key="1">
    <source>
        <dbReference type="EMBL" id="CAF2059938.1"/>
    </source>
</evidence>
<dbReference type="InterPro" id="IPR010919">
    <property type="entry name" value="SAND-like_dom_sf"/>
</dbReference>
<dbReference type="EMBL" id="HG994370">
    <property type="protein sequence ID" value="CAF2059938.1"/>
    <property type="molecule type" value="Genomic_DNA"/>
</dbReference>
<accession>A0A816QFX5</accession>
<sequence length="185" mass="21189">GVRSCYDEEGKRTAETLAMEYVENRKFRTLHSVPPKAHALTKQILLLRVLSLSLSLSPSIITRSFEGLMSFGLVEIQSVLWHLQEIMALFRLGLQKKVTETELADEITVVCNGMEGAYIRKFHVIECKCGSCGAKKQSPCEWEQHTGCRAKKWKYSVKVKGTMLTVEKWLHPLYILVDFFCLYEI</sequence>
<name>A0A816QFX5_BRANA</name>
<dbReference type="Gene3D" id="3.10.390.10">
    <property type="entry name" value="SAND domain-like"/>
    <property type="match status" value="1"/>
</dbReference>
<dbReference type="Proteomes" id="UP001295469">
    <property type="component" value="Chromosome C06"/>
</dbReference>
<gene>
    <name evidence="1" type="ORF">DARMORV10_C06P27720.1</name>
</gene>